<evidence type="ECO:0000259" key="6">
    <source>
        <dbReference type="SMART" id="SM00563"/>
    </source>
</evidence>
<evidence type="ECO:0000313" key="8">
    <source>
        <dbReference type="Proteomes" id="UP000667650"/>
    </source>
</evidence>
<name>A0A964TFA9_9FLAO</name>
<dbReference type="InterPro" id="IPR016181">
    <property type="entry name" value="Acyl_CoA_acyltransferase"/>
</dbReference>
<proteinExistence type="predicted"/>
<dbReference type="PANTHER" id="PTHR37323:SF1">
    <property type="entry name" value="L-ORNITHINE N(ALPHA)-ACYLTRANSFERASE"/>
    <property type="match status" value="1"/>
</dbReference>
<dbReference type="SUPFAM" id="SSF69593">
    <property type="entry name" value="Glycerol-3-phosphate (1)-acyltransferase"/>
    <property type="match status" value="1"/>
</dbReference>
<feature type="domain" description="Phospholipid/glycerol acyltransferase" evidence="6">
    <location>
        <begin position="81"/>
        <end position="203"/>
    </location>
</feature>
<evidence type="ECO:0000256" key="4">
    <source>
        <dbReference type="ARBA" id="ARBA00023098"/>
    </source>
</evidence>
<sequence>MGLVSAKEVAKVIHLDKYGVFGTFVGWLLMVATKITSINRFYNKNKNLPGTEFLDTILEHYEIDFEIPEEDLKRLPKSGPFITISNHPLGGIDGVLLLKLLLNERSDFKIIANFLLHRIEPLKPYIMPVNPFESHKDAKNSIGGFKNALTHLGQGHPLGIFPAGEVSTYKDGKLVVDRPWEEAALKLIRKAEVPVVPIYFHARNSRLFYRLSKINDVFRTAKLPSELTSQSRRPIKVRVGQPISVEAQKEETTLESFTELLRKKTYLLANVYEKERLIDMVPTTIKIPKPPKKIATAVNSKVLEGEIERLREKDCRMLQSKNYEVYLAQEQDMPFILKEIGRQREVTFREVGEGTNNAIDLDKFDSYYHHLFLWDDAEKTIVGAYRMGLGSEIFKKYGIDGFYLQDLFRFEPELYGMMEKSIEMGRAYIVKEYQQKPMPLFLLWKGIVHTTLRHPEHKYLIGGVSISNQFSNFSKSLMIEFMKSNYWDPYVAQYIRPKKEFKVKLTDADKEFVFDETQADLNKFDKLISEVEPGSLRLPVLIKKYIKQNAKVVAFNVDPLFNNSVDGLMYIKIADLPESTVKPVMEEFQAELERKMAEGTQGAAKEQDQ</sequence>
<dbReference type="InterPro" id="IPR045746">
    <property type="entry name" value="ACT14924-like_Acyltransf_dom"/>
</dbReference>
<reference evidence="7" key="1">
    <citation type="submission" date="2020-01" db="EMBL/GenBank/DDBJ databases">
        <title>Muricauda ochracea sp. nov., isolated from a tidal flat of Garorim bay in Korea.</title>
        <authorList>
            <person name="Kim D."/>
            <person name="Yoo Y."/>
            <person name="Kim J.-J."/>
        </authorList>
    </citation>
    <scope>NUCLEOTIDE SEQUENCE</scope>
    <source>
        <strain evidence="7">JGD-17</strain>
    </source>
</reference>
<dbReference type="EMBL" id="JAAABI010000004">
    <property type="protein sequence ID" value="NAY92611.1"/>
    <property type="molecule type" value="Genomic_DNA"/>
</dbReference>
<keyword evidence="4" id="KW-0443">Lipid metabolism</keyword>
<dbReference type="SUPFAM" id="SSF55729">
    <property type="entry name" value="Acyl-CoA N-acyltransferases (Nat)"/>
    <property type="match status" value="1"/>
</dbReference>
<dbReference type="PANTHER" id="PTHR37323">
    <property type="entry name" value="GCN5-RELATED N-ACETYLTRANSFERASE"/>
    <property type="match status" value="1"/>
</dbReference>
<keyword evidence="8" id="KW-1185">Reference proteome</keyword>
<accession>A0A964TFA9</accession>
<evidence type="ECO:0000256" key="2">
    <source>
        <dbReference type="ARBA" id="ARBA00022516"/>
    </source>
</evidence>
<dbReference type="SMART" id="SM00563">
    <property type="entry name" value="PlsC"/>
    <property type="match status" value="1"/>
</dbReference>
<dbReference type="InterPro" id="IPR002123">
    <property type="entry name" value="Plipid/glycerol_acylTrfase"/>
</dbReference>
<dbReference type="GO" id="GO:0006629">
    <property type="term" value="P:lipid metabolic process"/>
    <property type="evidence" value="ECO:0007669"/>
    <property type="project" value="UniProtKB-KW"/>
</dbReference>
<comment type="pathway">
    <text evidence="1">Lipid metabolism.</text>
</comment>
<evidence type="ECO:0000256" key="3">
    <source>
        <dbReference type="ARBA" id="ARBA00022679"/>
    </source>
</evidence>
<evidence type="ECO:0000313" key="7">
    <source>
        <dbReference type="EMBL" id="NAY92611.1"/>
    </source>
</evidence>
<dbReference type="GO" id="GO:0016746">
    <property type="term" value="F:acyltransferase activity"/>
    <property type="evidence" value="ECO:0007669"/>
    <property type="project" value="UniProtKB-KW"/>
</dbReference>
<protein>
    <submittedName>
        <fullName evidence="7">GNAT family N-acetyltransferase</fullName>
    </submittedName>
</protein>
<dbReference type="InterPro" id="IPR052351">
    <property type="entry name" value="Ornithine_N-alpha-AT"/>
</dbReference>
<dbReference type="CDD" id="cd07986">
    <property type="entry name" value="LPLAT_ACT14924-like"/>
    <property type="match status" value="1"/>
</dbReference>
<dbReference type="AlphaFoldDB" id="A0A964TFA9"/>
<keyword evidence="5" id="KW-0012">Acyltransferase</keyword>
<evidence type="ECO:0000256" key="1">
    <source>
        <dbReference type="ARBA" id="ARBA00005189"/>
    </source>
</evidence>
<comment type="caution">
    <text evidence="7">The sequence shown here is derived from an EMBL/GenBank/DDBJ whole genome shotgun (WGS) entry which is preliminary data.</text>
</comment>
<gene>
    <name evidence="7" type="ORF">GTQ34_11845</name>
</gene>
<dbReference type="Pfam" id="PF13444">
    <property type="entry name" value="Acetyltransf_5"/>
    <property type="match status" value="1"/>
</dbReference>
<keyword evidence="2" id="KW-0444">Lipid biosynthesis</keyword>
<dbReference type="Pfam" id="PF19576">
    <property type="entry name" value="Acyltransf_2"/>
    <property type="match status" value="1"/>
</dbReference>
<keyword evidence="3" id="KW-0808">Transferase</keyword>
<evidence type="ECO:0000256" key="5">
    <source>
        <dbReference type="ARBA" id="ARBA00023315"/>
    </source>
</evidence>
<dbReference type="RefSeq" id="WP_166524031.1">
    <property type="nucleotide sequence ID" value="NZ_JAAABI010000004.1"/>
</dbReference>
<organism evidence="7 8">
    <name type="scientific">Flagellimonas ochracea</name>
    <dbReference type="NCBI Taxonomy" id="2696472"/>
    <lineage>
        <taxon>Bacteria</taxon>
        <taxon>Pseudomonadati</taxon>
        <taxon>Bacteroidota</taxon>
        <taxon>Flavobacteriia</taxon>
        <taxon>Flavobacteriales</taxon>
        <taxon>Flavobacteriaceae</taxon>
        <taxon>Flagellimonas</taxon>
    </lineage>
</organism>
<dbReference type="Proteomes" id="UP000667650">
    <property type="component" value="Unassembled WGS sequence"/>
</dbReference>